<sequence length="312" mass="34855">MTQRSGNNLAIATALDELFGLKRIYKECHDRIQSCFIMGNSRVNPPKIGKNGYPEPGFNCHTNQYGGLEGMRQKLWALTTLMVILHTGRLLNIDIEILGQGDNIVVLVHWKFYQKSSRAILRQEFLDQLEINFTNMGLTMKQSETWVSSRLFEYGKNRWLNGVQVSQGTKRASRVISDENDGLSTFESEPALQKIKNNPARIYNVDNTGLTKVQSKHSSILSLKGKRQIDGITSAERGSLITMVTCMNAAGGFVPSMLVFPRKNFKVELLDGAPPGTIAECYPSGWIQQHLFSGANGLATLSSMRSHQLMIQ</sequence>
<reference evidence="2 3" key="1">
    <citation type="journal article" date="2024" name="BMC Genomics">
        <title>De novo assembly and annotation of Popillia japonica's genome with initial clues to its potential as an invasive pest.</title>
        <authorList>
            <person name="Cucini C."/>
            <person name="Boschi S."/>
            <person name="Funari R."/>
            <person name="Cardaioli E."/>
            <person name="Iannotti N."/>
            <person name="Marturano G."/>
            <person name="Paoli F."/>
            <person name="Bruttini M."/>
            <person name="Carapelli A."/>
            <person name="Frati F."/>
            <person name="Nardi F."/>
        </authorList>
    </citation>
    <scope>NUCLEOTIDE SEQUENCE [LARGE SCALE GENOMIC DNA]</scope>
    <source>
        <strain evidence="2">DMR45628</strain>
    </source>
</reference>
<dbReference type="EMBL" id="JASPKY010000099">
    <property type="protein sequence ID" value="KAK9737474.1"/>
    <property type="molecule type" value="Genomic_DNA"/>
</dbReference>
<accession>A0AAW1LUG2</accession>
<evidence type="ECO:0000313" key="3">
    <source>
        <dbReference type="Proteomes" id="UP001458880"/>
    </source>
</evidence>
<protein>
    <submittedName>
        <fullName evidence="2">Mononegavirales RNA dependent RNA polymerase</fullName>
    </submittedName>
</protein>
<dbReference type="GO" id="GO:0004482">
    <property type="term" value="F:mRNA 5'-cap (guanine-N7-)-methyltransferase activity"/>
    <property type="evidence" value="ECO:0007669"/>
    <property type="project" value="InterPro"/>
</dbReference>
<gene>
    <name evidence="2" type="ORF">QE152_g10686</name>
</gene>
<dbReference type="GO" id="GO:0003968">
    <property type="term" value="F:RNA-directed RNA polymerase activity"/>
    <property type="evidence" value="ECO:0007669"/>
    <property type="project" value="InterPro"/>
</dbReference>
<comment type="caution">
    <text evidence="2">The sequence shown here is derived from an EMBL/GenBank/DDBJ whole genome shotgun (WGS) entry which is preliminary data.</text>
</comment>
<dbReference type="AlphaFoldDB" id="A0AAW1LUG2"/>
<dbReference type="Proteomes" id="UP001458880">
    <property type="component" value="Unassembled WGS sequence"/>
</dbReference>
<name>A0AAW1LUG2_POPJA</name>
<evidence type="ECO:0000313" key="2">
    <source>
        <dbReference type="EMBL" id="KAK9737474.1"/>
    </source>
</evidence>
<organism evidence="2 3">
    <name type="scientific">Popillia japonica</name>
    <name type="common">Japanese beetle</name>
    <dbReference type="NCBI Taxonomy" id="7064"/>
    <lineage>
        <taxon>Eukaryota</taxon>
        <taxon>Metazoa</taxon>
        <taxon>Ecdysozoa</taxon>
        <taxon>Arthropoda</taxon>
        <taxon>Hexapoda</taxon>
        <taxon>Insecta</taxon>
        <taxon>Pterygota</taxon>
        <taxon>Neoptera</taxon>
        <taxon>Endopterygota</taxon>
        <taxon>Coleoptera</taxon>
        <taxon>Polyphaga</taxon>
        <taxon>Scarabaeiformia</taxon>
        <taxon>Scarabaeidae</taxon>
        <taxon>Rutelinae</taxon>
        <taxon>Popillia</taxon>
    </lineage>
</organism>
<dbReference type="Pfam" id="PF00946">
    <property type="entry name" value="Mononeg_RNA_pol"/>
    <property type="match status" value="1"/>
</dbReference>
<dbReference type="PROSITE" id="PS50526">
    <property type="entry name" value="RDRP_SSRNA_NEG_NONSEG"/>
    <property type="match status" value="1"/>
</dbReference>
<dbReference type="GO" id="GO:0005524">
    <property type="term" value="F:ATP binding"/>
    <property type="evidence" value="ECO:0007669"/>
    <property type="project" value="InterPro"/>
</dbReference>
<proteinExistence type="predicted"/>
<keyword evidence="3" id="KW-1185">Reference proteome</keyword>
<feature type="domain" description="RdRp catalytic" evidence="1">
    <location>
        <begin position="1"/>
        <end position="162"/>
    </location>
</feature>
<dbReference type="InterPro" id="IPR014023">
    <property type="entry name" value="Mononeg_RNA_pol_cat"/>
</dbReference>
<evidence type="ECO:0000259" key="1">
    <source>
        <dbReference type="PROSITE" id="PS50526"/>
    </source>
</evidence>